<feature type="region of interest" description="Disordered" evidence="1">
    <location>
        <begin position="106"/>
        <end position="126"/>
    </location>
</feature>
<name>A0A5E4MTU9_9HEMI</name>
<evidence type="ECO:0000313" key="2">
    <source>
        <dbReference type="EMBL" id="VVC34917.1"/>
    </source>
</evidence>
<sequence>MTSVVLTPNQPPVLSVKLKINKIKKVRRLYGRPVRQGTQSRTAAERSDDREVARAPITLAASVAAGATCDSGPVDGRQVLRVRHAGPVRKQREINRAAVRDATRLHQAGHRPGPVLQQEVNVPSSV</sequence>
<reference evidence="2 3" key="1">
    <citation type="submission" date="2019-08" db="EMBL/GenBank/DDBJ databases">
        <authorList>
            <person name="Alioto T."/>
            <person name="Alioto T."/>
            <person name="Gomez Garrido J."/>
        </authorList>
    </citation>
    <scope>NUCLEOTIDE SEQUENCE [LARGE SCALE GENOMIC DNA]</scope>
</reference>
<protein>
    <submittedName>
        <fullName evidence="2">Uncharacterized protein</fullName>
    </submittedName>
</protein>
<gene>
    <name evidence="2" type="ORF">CINCED_3A021285</name>
</gene>
<evidence type="ECO:0000313" key="3">
    <source>
        <dbReference type="Proteomes" id="UP000325440"/>
    </source>
</evidence>
<evidence type="ECO:0000256" key="1">
    <source>
        <dbReference type="SAM" id="MobiDB-lite"/>
    </source>
</evidence>
<feature type="region of interest" description="Disordered" evidence="1">
    <location>
        <begin position="32"/>
        <end position="51"/>
    </location>
</feature>
<keyword evidence="3" id="KW-1185">Reference proteome</keyword>
<accession>A0A5E4MTU9</accession>
<dbReference type="Proteomes" id="UP000325440">
    <property type="component" value="Unassembled WGS sequence"/>
</dbReference>
<proteinExistence type="predicted"/>
<dbReference type="AlphaFoldDB" id="A0A5E4MTU9"/>
<organism evidence="2 3">
    <name type="scientific">Cinara cedri</name>
    <dbReference type="NCBI Taxonomy" id="506608"/>
    <lineage>
        <taxon>Eukaryota</taxon>
        <taxon>Metazoa</taxon>
        <taxon>Ecdysozoa</taxon>
        <taxon>Arthropoda</taxon>
        <taxon>Hexapoda</taxon>
        <taxon>Insecta</taxon>
        <taxon>Pterygota</taxon>
        <taxon>Neoptera</taxon>
        <taxon>Paraneoptera</taxon>
        <taxon>Hemiptera</taxon>
        <taxon>Sternorrhyncha</taxon>
        <taxon>Aphidomorpha</taxon>
        <taxon>Aphidoidea</taxon>
        <taxon>Aphididae</taxon>
        <taxon>Lachninae</taxon>
        <taxon>Cinara</taxon>
    </lineage>
</organism>
<dbReference type="EMBL" id="CABPRJ010001026">
    <property type="protein sequence ID" value="VVC34917.1"/>
    <property type="molecule type" value="Genomic_DNA"/>
</dbReference>